<comment type="caution">
    <text evidence="1">The sequence shown here is derived from an EMBL/GenBank/DDBJ whole genome shotgun (WGS) entry which is preliminary data.</text>
</comment>
<organism evidence="1 2">
    <name type="scientific">Haloarcula mannanilytica</name>
    <dbReference type="NCBI Taxonomy" id="2509225"/>
    <lineage>
        <taxon>Archaea</taxon>
        <taxon>Methanobacteriati</taxon>
        <taxon>Methanobacteriota</taxon>
        <taxon>Stenosarchaea group</taxon>
        <taxon>Halobacteria</taxon>
        <taxon>Halobacteriales</taxon>
        <taxon>Haloarculaceae</taxon>
        <taxon>Haloarcula</taxon>
    </lineage>
</organism>
<dbReference type="OrthoDB" id="306033at2157"/>
<name>A0A4C2EL83_9EURY</name>
<evidence type="ECO:0000313" key="1">
    <source>
        <dbReference type="EMBL" id="GCF15311.1"/>
    </source>
</evidence>
<dbReference type="Proteomes" id="UP000304382">
    <property type="component" value="Unassembled WGS sequence"/>
</dbReference>
<dbReference type="EMBL" id="BIXZ01000007">
    <property type="protein sequence ID" value="GCF15311.1"/>
    <property type="molecule type" value="Genomic_DNA"/>
</dbReference>
<protein>
    <submittedName>
        <fullName evidence="1">Uncharacterized protein</fullName>
    </submittedName>
</protein>
<dbReference type="AlphaFoldDB" id="A0A4C2EL83"/>
<reference evidence="1 2" key="1">
    <citation type="submission" date="2019-02" db="EMBL/GenBank/DDBJ databases">
        <title>Haloarcula mannanilyticum sp. nov., a mannan degrading haloarchaeon isolated from commercial salt.</title>
        <authorList>
            <person name="Enomoto S."/>
            <person name="Shimane Y."/>
            <person name="Kamekura M."/>
            <person name="Ito T."/>
            <person name="Moriya O."/>
            <person name="Ihara K."/>
            <person name="Takahashi-Ando N."/>
            <person name="Fukushima Y."/>
            <person name="Yoshida Y."/>
            <person name="Usama R."/>
            <person name="Takai K."/>
            <person name="Minegishi H."/>
        </authorList>
    </citation>
    <scope>NUCLEOTIDE SEQUENCE [LARGE SCALE GENOMIC DNA]</scope>
    <source>
        <strain evidence="1 2">MD130-1</strain>
    </source>
</reference>
<proteinExistence type="predicted"/>
<accession>A0A4C2EL83</accession>
<keyword evidence="2" id="KW-1185">Reference proteome</keyword>
<sequence length="55" mass="6220">MNKTQNQTTEVSKFSNDDFYLPAVALPPNFSRIEAVVSNLFDFHGVVLIPDSYNK</sequence>
<evidence type="ECO:0000313" key="2">
    <source>
        <dbReference type="Proteomes" id="UP000304382"/>
    </source>
</evidence>
<gene>
    <name evidence="1" type="ORF">Harman_32460</name>
</gene>
<dbReference type="RefSeq" id="WP_200830937.1">
    <property type="nucleotide sequence ID" value="NZ_BIXZ01000007.1"/>
</dbReference>